<organism evidence="1 2">
    <name type="scientific">Nocardia rhizosphaerae</name>
    <dbReference type="NCBI Taxonomy" id="1691571"/>
    <lineage>
        <taxon>Bacteria</taxon>
        <taxon>Bacillati</taxon>
        <taxon>Actinomycetota</taxon>
        <taxon>Actinomycetes</taxon>
        <taxon>Mycobacteriales</taxon>
        <taxon>Nocardiaceae</taxon>
        <taxon>Nocardia</taxon>
    </lineage>
</organism>
<gene>
    <name evidence="1" type="ORF">ACFOW8_20100</name>
</gene>
<dbReference type="NCBIfam" id="NF040657">
    <property type="entry name" value="immun_SitI3"/>
    <property type="match status" value="1"/>
</dbReference>
<accession>A0ABV8L9R4</accession>
<protein>
    <submittedName>
        <fullName evidence="1">SitI3 family protein</fullName>
    </submittedName>
</protein>
<dbReference type="InterPro" id="IPR049799">
    <property type="entry name" value="SitI3-like"/>
</dbReference>
<reference evidence="2" key="1">
    <citation type="journal article" date="2019" name="Int. J. Syst. Evol. Microbiol.">
        <title>The Global Catalogue of Microorganisms (GCM) 10K type strain sequencing project: providing services to taxonomists for standard genome sequencing and annotation.</title>
        <authorList>
            <consortium name="The Broad Institute Genomics Platform"/>
            <consortium name="The Broad Institute Genome Sequencing Center for Infectious Disease"/>
            <person name="Wu L."/>
            <person name="Ma J."/>
        </authorList>
    </citation>
    <scope>NUCLEOTIDE SEQUENCE [LARGE SCALE GENOMIC DNA]</scope>
    <source>
        <strain evidence="2">CGMCC 4.7204</strain>
    </source>
</reference>
<proteinExistence type="predicted"/>
<sequence>MALDYMVALATDRSVSEISALVNSTCFSGDISGEAIATSLIDGVSVRRGLFIRVSTARSPTWGDPIEEEFGFKPTVSIFLRLDKTEVLDAQVTDMLFIATKLFAATSDGMIVYFLESGDVWAIRRAGCLEINSADYMWTPERIEMLHQPYTLMSYVL</sequence>
<comment type="caution">
    <text evidence="1">The sequence shown here is derived from an EMBL/GenBank/DDBJ whole genome shotgun (WGS) entry which is preliminary data.</text>
</comment>
<evidence type="ECO:0000313" key="1">
    <source>
        <dbReference type="EMBL" id="MFC4127238.1"/>
    </source>
</evidence>
<dbReference type="EMBL" id="JBHSBA010000012">
    <property type="protein sequence ID" value="MFC4127238.1"/>
    <property type="molecule type" value="Genomic_DNA"/>
</dbReference>
<name>A0ABV8L9R4_9NOCA</name>
<dbReference type="RefSeq" id="WP_378552500.1">
    <property type="nucleotide sequence ID" value="NZ_JBHSBA010000012.1"/>
</dbReference>
<keyword evidence="2" id="KW-1185">Reference proteome</keyword>
<dbReference type="Proteomes" id="UP001595767">
    <property type="component" value="Unassembled WGS sequence"/>
</dbReference>
<evidence type="ECO:0000313" key="2">
    <source>
        <dbReference type="Proteomes" id="UP001595767"/>
    </source>
</evidence>